<keyword evidence="8" id="KW-1185">Reference proteome</keyword>
<feature type="non-terminal residue" evidence="6">
    <location>
        <position position="1"/>
    </location>
</feature>
<dbReference type="PANTHER" id="PTHR46621:SF1">
    <property type="entry name" value="SNRNA-ACTIVATING PROTEIN COMPLEX SUBUNIT 4"/>
    <property type="match status" value="1"/>
</dbReference>
<dbReference type="CDD" id="cd00167">
    <property type="entry name" value="SANT"/>
    <property type="match status" value="1"/>
</dbReference>
<protein>
    <recommendedName>
        <fullName evidence="5">Myb-like domain-containing protein</fullName>
    </recommendedName>
</protein>
<accession>R7V9L1</accession>
<dbReference type="HOGENOM" id="CLU_2711936_0_0_1"/>
<proteinExistence type="predicted"/>
<gene>
    <name evidence="6" type="ORF">CAPTEDRAFT_121817</name>
</gene>
<organism evidence="6">
    <name type="scientific">Capitella teleta</name>
    <name type="common">Polychaete worm</name>
    <dbReference type="NCBI Taxonomy" id="283909"/>
    <lineage>
        <taxon>Eukaryota</taxon>
        <taxon>Metazoa</taxon>
        <taxon>Spiralia</taxon>
        <taxon>Lophotrochozoa</taxon>
        <taxon>Annelida</taxon>
        <taxon>Polychaeta</taxon>
        <taxon>Sedentaria</taxon>
        <taxon>Scolecida</taxon>
        <taxon>Capitellidae</taxon>
        <taxon>Capitella</taxon>
    </lineage>
</organism>
<dbReference type="GO" id="GO:0001006">
    <property type="term" value="F:RNA polymerase III type 3 promoter sequence-specific DNA binding"/>
    <property type="evidence" value="ECO:0007669"/>
    <property type="project" value="TreeGrafter"/>
</dbReference>
<keyword evidence="3" id="KW-0804">Transcription</keyword>
<evidence type="ECO:0000256" key="4">
    <source>
        <dbReference type="ARBA" id="ARBA00023242"/>
    </source>
</evidence>
<dbReference type="GO" id="GO:0042795">
    <property type="term" value="P:snRNA transcription by RNA polymerase II"/>
    <property type="evidence" value="ECO:0007669"/>
    <property type="project" value="TreeGrafter"/>
</dbReference>
<reference evidence="8" key="1">
    <citation type="submission" date="2012-12" db="EMBL/GenBank/DDBJ databases">
        <authorList>
            <person name="Hellsten U."/>
            <person name="Grimwood J."/>
            <person name="Chapman J.A."/>
            <person name="Shapiro H."/>
            <person name="Aerts A."/>
            <person name="Otillar R.P."/>
            <person name="Terry A.Y."/>
            <person name="Boore J.L."/>
            <person name="Simakov O."/>
            <person name="Marletaz F."/>
            <person name="Cho S.-J."/>
            <person name="Edsinger-Gonzales E."/>
            <person name="Havlak P."/>
            <person name="Kuo D.-H."/>
            <person name="Larsson T."/>
            <person name="Lv J."/>
            <person name="Arendt D."/>
            <person name="Savage R."/>
            <person name="Osoegawa K."/>
            <person name="de Jong P."/>
            <person name="Lindberg D.R."/>
            <person name="Seaver E.C."/>
            <person name="Weisblat D.A."/>
            <person name="Putnam N.H."/>
            <person name="Grigoriev I.V."/>
            <person name="Rokhsar D.S."/>
        </authorList>
    </citation>
    <scope>NUCLEOTIDE SEQUENCE</scope>
    <source>
        <strain evidence="8">I ESC-2004</strain>
    </source>
</reference>
<evidence type="ECO:0000256" key="1">
    <source>
        <dbReference type="ARBA" id="ARBA00023015"/>
    </source>
</evidence>
<reference evidence="7" key="3">
    <citation type="submission" date="2015-06" db="UniProtKB">
        <authorList>
            <consortium name="EnsemblMetazoa"/>
        </authorList>
    </citation>
    <scope>IDENTIFICATION</scope>
</reference>
<evidence type="ECO:0000256" key="2">
    <source>
        <dbReference type="ARBA" id="ARBA00023125"/>
    </source>
</evidence>
<reference evidence="6 8" key="2">
    <citation type="journal article" date="2013" name="Nature">
        <title>Insights into bilaterian evolution from three spiralian genomes.</title>
        <authorList>
            <person name="Simakov O."/>
            <person name="Marletaz F."/>
            <person name="Cho S.J."/>
            <person name="Edsinger-Gonzales E."/>
            <person name="Havlak P."/>
            <person name="Hellsten U."/>
            <person name="Kuo D.H."/>
            <person name="Larsson T."/>
            <person name="Lv J."/>
            <person name="Arendt D."/>
            <person name="Savage R."/>
            <person name="Osoegawa K."/>
            <person name="de Jong P."/>
            <person name="Grimwood J."/>
            <person name="Chapman J.A."/>
            <person name="Shapiro H."/>
            <person name="Aerts A."/>
            <person name="Otillar R.P."/>
            <person name="Terry A.Y."/>
            <person name="Boore J.L."/>
            <person name="Grigoriev I.V."/>
            <person name="Lindberg D.R."/>
            <person name="Seaver E.C."/>
            <person name="Weisblat D.A."/>
            <person name="Putnam N.H."/>
            <person name="Rokhsar D.S."/>
        </authorList>
    </citation>
    <scope>NUCLEOTIDE SEQUENCE</scope>
    <source>
        <strain evidence="6 8">I ESC-2004</strain>
    </source>
</reference>
<dbReference type="GO" id="GO:0000978">
    <property type="term" value="F:RNA polymerase II cis-regulatory region sequence-specific DNA binding"/>
    <property type="evidence" value="ECO:0007669"/>
    <property type="project" value="TreeGrafter"/>
</dbReference>
<dbReference type="GO" id="GO:0042796">
    <property type="term" value="P:snRNA transcription by RNA polymerase III"/>
    <property type="evidence" value="ECO:0007669"/>
    <property type="project" value="TreeGrafter"/>
</dbReference>
<dbReference type="Gene3D" id="1.10.10.60">
    <property type="entry name" value="Homeodomain-like"/>
    <property type="match status" value="1"/>
</dbReference>
<dbReference type="Pfam" id="PF00249">
    <property type="entry name" value="Myb_DNA-binding"/>
    <property type="match status" value="1"/>
</dbReference>
<dbReference type="EnsemblMetazoa" id="CapteT121817">
    <property type="protein sequence ID" value="CapteP121817"/>
    <property type="gene ID" value="CapteG121817"/>
</dbReference>
<dbReference type="InterPro" id="IPR001005">
    <property type="entry name" value="SANT/Myb"/>
</dbReference>
<dbReference type="EMBL" id="AMQN01019268">
    <property type="status" value="NOT_ANNOTATED_CDS"/>
    <property type="molecule type" value="Genomic_DNA"/>
</dbReference>
<dbReference type="OrthoDB" id="2143914at2759"/>
<dbReference type="AlphaFoldDB" id="R7V9L1"/>
<dbReference type="PANTHER" id="PTHR46621">
    <property type="entry name" value="SNRNA-ACTIVATING PROTEIN COMPLEX SUBUNIT 4"/>
    <property type="match status" value="1"/>
</dbReference>
<evidence type="ECO:0000256" key="3">
    <source>
        <dbReference type="ARBA" id="ARBA00023163"/>
    </source>
</evidence>
<dbReference type="GO" id="GO:0019185">
    <property type="term" value="C:snRNA-activating protein complex"/>
    <property type="evidence" value="ECO:0007669"/>
    <property type="project" value="TreeGrafter"/>
</dbReference>
<keyword evidence="2" id="KW-0238">DNA-binding</keyword>
<dbReference type="InterPro" id="IPR009057">
    <property type="entry name" value="Homeodomain-like_sf"/>
</dbReference>
<feature type="domain" description="Myb-like" evidence="5">
    <location>
        <begin position="23"/>
        <end position="61"/>
    </location>
</feature>
<keyword evidence="4" id="KW-0539">Nucleus</keyword>
<dbReference type="STRING" id="283909.R7V9L1"/>
<evidence type="ECO:0000259" key="5">
    <source>
        <dbReference type="PROSITE" id="PS50090"/>
    </source>
</evidence>
<name>R7V9L1_CAPTE</name>
<dbReference type="InterPro" id="IPR051575">
    <property type="entry name" value="Myb-like_DNA-bd"/>
</dbReference>
<evidence type="ECO:0000313" key="6">
    <source>
        <dbReference type="EMBL" id="ELU13046.1"/>
    </source>
</evidence>
<evidence type="ECO:0000313" key="8">
    <source>
        <dbReference type="Proteomes" id="UP000014760"/>
    </source>
</evidence>
<keyword evidence="1" id="KW-0805">Transcription regulation</keyword>
<sequence length="73" mass="8486">LLLQFKGRKTAVNCQLMWENAVHPQINIGQWTSEEDRLLETLVRDFNYSHWDTIAEDLGVRILLFTALSPCLI</sequence>
<dbReference type="Proteomes" id="UP000014760">
    <property type="component" value="Unassembled WGS sequence"/>
</dbReference>
<dbReference type="PROSITE" id="PS50090">
    <property type="entry name" value="MYB_LIKE"/>
    <property type="match status" value="1"/>
</dbReference>
<dbReference type="SUPFAM" id="SSF46689">
    <property type="entry name" value="Homeodomain-like"/>
    <property type="match status" value="1"/>
</dbReference>
<dbReference type="EMBL" id="KB295524">
    <property type="protein sequence ID" value="ELU13046.1"/>
    <property type="molecule type" value="Genomic_DNA"/>
</dbReference>
<evidence type="ECO:0000313" key="7">
    <source>
        <dbReference type="EnsemblMetazoa" id="CapteP121817"/>
    </source>
</evidence>